<proteinExistence type="predicted"/>
<sequence length="81" mass="8733">MVDTTLLRDGMPVMTSDGALLGRIGGFQTGHVELVAQDGRLGVLPLSEFSTVEQDKATCQLTRDEALLMMQSQEAGRHTEA</sequence>
<reference evidence="1 2" key="1">
    <citation type="submission" date="2022-03" db="EMBL/GenBank/DDBJ databases">
        <title>Complete genome analysis of Roseomonas KG 17.1 : a prolific producer of plant growth promoters.</title>
        <authorList>
            <person name="Saadouli I."/>
            <person name="Najjari A."/>
            <person name="Mosbah A."/>
            <person name="Ouzari H.I."/>
        </authorList>
    </citation>
    <scope>NUCLEOTIDE SEQUENCE [LARGE SCALE GENOMIC DNA]</scope>
    <source>
        <strain evidence="1 2">KG17-1</strain>
    </source>
</reference>
<accession>A0ABS9VZF3</accession>
<keyword evidence="2" id="KW-1185">Reference proteome</keyword>
<name>A0ABS9VZF3_9PROT</name>
<gene>
    <name evidence="1" type="ORF">MON41_00790</name>
</gene>
<evidence type="ECO:0000313" key="1">
    <source>
        <dbReference type="EMBL" id="MCI0752297.1"/>
    </source>
</evidence>
<dbReference type="RefSeq" id="WP_120008444.1">
    <property type="nucleotide sequence ID" value="NZ_JALBUU010000004.1"/>
</dbReference>
<comment type="caution">
    <text evidence="1">The sequence shown here is derived from an EMBL/GenBank/DDBJ whole genome shotgun (WGS) entry which is preliminary data.</text>
</comment>
<dbReference type="EMBL" id="JALBUU010000004">
    <property type="protein sequence ID" value="MCI0752297.1"/>
    <property type="molecule type" value="Genomic_DNA"/>
</dbReference>
<protein>
    <submittedName>
        <fullName evidence="1">DUF2171 domain-containing protein</fullName>
    </submittedName>
</protein>
<organism evidence="1 2">
    <name type="scientific">Teichococcus vastitatis</name>
    <dbReference type="NCBI Taxonomy" id="2307076"/>
    <lineage>
        <taxon>Bacteria</taxon>
        <taxon>Pseudomonadati</taxon>
        <taxon>Pseudomonadota</taxon>
        <taxon>Alphaproteobacteria</taxon>
        <taxon>Acetobacterales</taxon>
        <taxon>Roseomonadaceae</taxon>
        <taxon>Roseomonas</taxon>
    </lineage>
</organism>
<evidence type="ECO:0000313" key="2">
    <source>
        <dbReference type="Proteomes" id="UP001201985"/>
    </source>
</evidence>
<dbReference type="Proteomes" id="UP001201985">
    <property type="component" value="Unassembled WGS sequence"/>
</dbReference>